<evidence type="ECO:0000259" key="9">
    <source>
        <dbReference type="Pfam" id="PF00723"/>
    </source>
</evidence>
<keyword evidence="6" id="KW-0449">Lipoprotein</keyword>
<organism evidence="11">
    <name type="scientific">Aceria tosichella</name>
    <name type="common">wheat curl mite</name>
    <dbReference type="NCBI Taxonomy" id="561515"/>
    <lineage>
        <taxon>Eukaryota</taxon>
        <taxon>Metazoa</taxon>
        <taxon>Ecdysozoa</taxon>
        <taxon>Arthropoda</taxon>
        <taxon>Chelicerata</taxon>
        <taxon>Arachnida</taxon>
        <taxon>Acari</taxon>
        <taxon>Acariformes</taxon>
        <taxon>Trombidiformes</taxon>
        <taxon>Prostigmata</taxon>
        <taxon>Eupodina</taxon>
        <taxon>Eriophyoidea</taxon>
        <taxon>Eriophyidae</taxon>
        <taxon>Eriophyinae</taxon>
        <taxon>Aceriini</taxon>
        <taxon>Aceria</taxon>
    </lineage>
</organism>
<evidence type="ECO:0000256" key="8">
    <source>
        <dbReference type="SAM" id="MobiDB-lite"/>
    </source>
</evidence>
<protein>
    <recommendedName>
        <fullName evidence="6">Phosphorylase b kinase regulatory subunit</fullName>
    </recommendedName>
</protein>
<dbReference type="Pfam" id="PF19292">
    <property type="entry name" value="KPBB_C"/>
    <property type="match status" value="1"/>
</dbReference>
<feature type="region of interest" description="Disordered" evidence="8">
    <location>
        <begin position="1233"/>
        <end position="1253"/>
    </location>
</feature>
<feature type="domain" description="GH15-like" evidence="9">
    <location>
        <begin position="285"/>
        <end position="1161"/>
    </location>
</feature>
<feature type="compositionally biased region" description="Low complexity" evidence="8">
    <location>
        <begin position="247"/>
        <end position="262"/>
    </location>
</feature>
<comment type="function">
    <text evidence="6">Phosphorylase b kinase catalyzes the phosphorylation of serine in certain substrates, including troponin I.</text>
</comment>
<evidence type="ECO:0000256" key="5">
    <source>
        <dbReference type="ARBA" id="ARBA00023277"/>
    </source>
</evidence>
<feature type="compositionally biased region" description="Low complexity" evidence="8">
    <location>
        <begin position="432"/>
        <end position="444"/>
    </location>
</feature>
<dbReference type="InterPro" id="IPR008734">
    <property type="entry name" value="PHK_A/B_su"/>
</dbReference>
<dbReference type="GO" id="GO:0005516">
    <property type="term" value="F:calmodulin binding"/>
    <property type="evidence" value="ECO:0007669"/>
    <property type="project" value="UniProtKB-KW"/>
</dbReference>
<dbReference type="GO" id="GO:0005977">
    <property type="term" value="P:glycogen metabolic process"/>
    <property type="evidence" value="ECO:0007669"/>
    <property type="project" value="UniProtKB-UniPathway"/>
</dbReference>
<comment type="pathway">
    <text evidence="1 6">Glycan biosynthesis; glycogen metabolism.</text>
</comment>
<keyword evidence="6" id="KW-0472">Membrane</keyword>
<evidence type="ECO:0000256" key="1">
    <source>
        <dbReference type="ARBA" id="ARBA00005131"/>
    </source>
</evidence>
<dbReference type="InterPro" id="IPR011613">
    <property type="entry name" value="GH15-like"/>
</dbReference>
<dbReference type="PANTHER" id="PTHR10749:SF8">
    <property type="entry name" value="PHOSPHORYLASE B KINASE REGULATORY SUBUNIT BETA"/>
    <property type="match status" value="1"/>
</dbReference>
<feature type="compositionally biased region" description="Low complexity" evidence="8">
    <location>
        <begin position="474"/>
        <end position="488"/>
    </location>
</feature>
<gene>
    <name evidence="11" type="ORF">g.21008</name>
</gene>
<keyword evidence="6" id="KW-0636">Prenylation</keyword>
<feature type="domain" description="Phosphorylase b kinase regulatory subunit alpha/beta C-terminal" evidence="10">
    <location>
        <begin position="1363"/>
        <end position="1471"/>
    </location>
</feature>
<feature type="compositionally biased region" description="Low complexity" evidence="8">
    <location>
        <begin position="1233"/>
        <end position="1251"/>
    </location>
</feature>
<evidence type="ECO:0000256" key="3">
    <source>
        <dbReference type="ARBA" id="ARBA00022600"/>
    </source>
</evidence>
<comment type="subcellular location">
    <subcellularLocation>
        <location evidence="6">Cell membrane</location>
        <topology evidence="6">Lipid-anchor</topology>
        <orientation evidence="6">Cytoplasmic side</orientation>
    </subcellularLocation>
</comment>
<evidence type="ECO:0000256" key="7">
    <source>
        <dbReference type="SAM" id="Coils"/>
    </source>
</evidence>
<feature type="region of interest" description="Disordered" evidence="8">
    <location>
        <begin position="928"/>
        <end position="957"/>
    </location>
</feature>
<feature type="compositionally biased region" description="Polar residues" evidence="8">
    <location>
        <begin position="226"/>
        <end position="243"/>
    </location>
</feature>
<accession>A0A6G1SIZ4</accession>
<evidence type="ECO:0000259" key="10">
    <source>
        <dbReference type="Pfam" id="PF19292"/>
    </source>
</evidence>
<feature type="domain" description="GH15-like" evidence="9">
    <location>
        <begin position="13"/>
        <end position="186"/>
    </location>
</feature>
<feature type="coiled-coil region" evidence="7">
    <location>
        <begin position="1176"/>
        <end position="1220"/>
    </location>
</feature>
<dbReference type="Pfam" id="PF00723">
    <property type="entry name" value="Glyco_hydro_15"/>
    <property type="match status" value="2"/>
</dbReference>
<feature type="compositionally biased region" description="Acidic residues" evidence="8">
    <location>
        <begin position="930"/>
        <end position="941"/>
    </location>
</feature>
<keyword evidence="6" id="KW-1003">Cell membrane</keyword>
<keyword evidence="7" id="KW-0175">Coiled coil</keyword>
<dbReference type="SUPFAM" id="SSF48208">
    <property type="entry name" value="Six-hairpin glycosidases"/>
    <property type="match status" value="1"/>
</dbReference>
<keyword evidence="5 6" id="KW-0119">Carbohydrate metabolism</keyword>
<keyword evidence="3 6" id="KW-0321">Glycogen metabolism</keyword>
<evidence type="ECO:0000313" key="11">
    <source>
        <dbReference type="EMBL" id="MDE50137.1"/>
    </source>
</evidence>
<feature type="region of interest" description="Disordered" evidence="8">
    <location>
        <begin position="473"/>
        <end position="503"/>
    </location>
</feature>
<dbReference type="UniPathway" id="UPA00163"/>
<sequence>MSQTRHDEIVDHLDQFYVQAKRQILNNQSAITGLFPSNSSEKSNASIKTSLWAASAVHALYLAYSKRVDNDQGRAHDLGQSVVKCMRGILFAWMRQSERVESFKTNQCPKHALHLKFDLHSGLANDFEYPHLQIDVVSLYLIFLANFIATGLDIIYCTDEVTFIQNLVYYVERAYRTPDYGNWEPTPPNPRAAGSKNKSHNVTESPGGNLASTSGGGGQEFHPPQAHSTPISSVHSNYSGGHDQSQQHHTSMGSHSSSSLHQEPINYHQPNKCAHCSNEGQQLEIHATSIGMAKSALEAINGCNLFGGKGANWSIIYSDIDAHSRNRSIFETLLPRESRSKNTDSYLLATISWPCFATNDPALYNSTKSKILRKLKGKYGLKRFLRDPYGTILGVDSLPPPSSLAAAANNRSLDQYSLSFDAGGGSQYQRETSFSSTTSNSSLSHGEQPKAKQRKSSYFQRKNFFRAQSLQPNEQIGEQQQQQQGSSSCMPNQNNDNSSKMSKQFEHIESEWPLFICFLIIDGIFKQDMEQIYENEKLLYEKLLKIDPKHGDYLIPKYYFVPSELIASEKCHPDSVERVASDEGSSDDQLYITGQSVLLTTRLLLAGLLHPNELDPLRRHMPSHDRPKRIGRYSSYQATSPDLVVQTVLIAESIRLQAMMANYGIQTQTPREVEPVQIWSSSQLVKVYEYLGVNQKLGLKGRPSRPIGALGTSKLYRICGQTIICYPLIFEVSDFYLAQDMLLLIDDIQNELNFIGRYWRMSGRPTVCIIIREEHLQDVHFRDLLDLLVQFKNGQLKKSGLRIKTGRLQNLISSSCIEHLDFLHLLPHEHLPQFKSFRQLVESPKQSLLLQTTSRTTSISAVKRNRRRSATNNASKTNQTDADEEGAGTSGGASGSGLSKFHKPRRVLCSASSNNLQAIEEQANMSCDDANLDDDDVDSDTGSDLSAPHLHTRRQEDDRLRRLADQLDFNLSDASMYKFNSMNLEQNYSTEQPCNSIDYYECYKGAPTWPTIIELLQTCTDLGGQSQLLAILWEREGAKYCIDDVSVEDRLEQISQLACQSRNWAVVRYCSSVLHRSVESLSPWLTSILVNGKQISLGTGENEKIINNPLTPTEIHNLIYSTASTKNPCDAVLQQEIALYIGRLISTRPDYFDGILTIRVANFMAAMRSYLNIKNNEKKAKLQRQQEEAIAELEAQEQLKRREQRQMESSAESNRQHEEQLLDLRIKHELHNAAAAAGESPSASTSAQPATVNHTTTNCYDTDDVAEGHPMINTPPPQPTQPLDTHIQLEQQQHRQTNYTKRNLHQNQPATGALGGTSSAYNRFHNRYGKRIAQNLVARPLESLSPSDVRKLLVNVLSIDSSMNISDRRQITGELCRVPKDFYDKVWSLLHRTNIGIIFGGRILKSAPTLTNMTQDDLNFALKGESILNSIEDPKLRQIKVEILMALHVLFERNPEIRFDSEPLDLDKMIQLSLDKFRKDHKRDDIGLNEFYSLTTETVGLYTVRTVFDCLLPVKHWGRE</sequence>
<name>A0A6G1SIZ4_9ACAR</name>
<dbReference type="InterPro" id="IPR045583">
    <property type="entry name" value="KPBA/B_C"/>
</dbReference>
<evidence type="ECO:0000256" key="2">
    <source>
        <dbReference type="ARBA" id="ARBA00007128"/>
    </source>
</evidence>
<dbReference type="InterPro" id="IPR008928">
    <property type="entry name" value="6-hairpin_glycosidase_sf"/>
</dbReference>
<dbReference type="EMBL" id="GGYP01005366">
    <property type="protein sequence ID" value="MDE50137.1"/>
    <property type="molecule type" value="Transcribed_RNA"/>
</dbReference>
<evidence type="ECO:0000256" key="4">
    <source>
        <dbReference type="ARBA" id="ARBA00022860"/>
    </source>
</evidence>
<comment type="similarity">
    <text evidence="2 6">Belongs to the phosphorylase b kinase regulatory chain family.</text>
</comment>
<dbReference type="GO" id="GO:0005964">
    <property type="term" value="C:phosphorylase kinase complex"/>
    <property type="evidence" value="ECO:0007669"/>
    <property type="project" value="TreeGrafter"/>
</dbReference>
<feature type="region of interest" description="Disordered" evidence="8">
    <location>
        <begin position="429"/>
        <end position="455"/>
    </location>
</feature>
<feature type="region of interest" description="Disordered" evidence="8">
    <location>
        <begin position="180"/>
        <end position="272"/>
    </location>
</feature>
<feature type="compositionally biased region" description="Polar residues" evidence="8">
    <location>
        <begin position="489"/>
        <end position="502"/>
    </location>
</feature>
<dbReference type="PANTHER" id="PTHR10749">
    <property type="entry name" value="PHOSPHORYLASE B KINASE REGULATORY SUBUNIT"/>
    <property type="match status" value="1"/>
</dbReference>
<evidence type="ECO:0000256" key="6">
    <source>
        <dbReference type="RuleBase" id="RU364123"/>
    </source>
</evidence>
<proteinExistence type="inferred from homology"/>
<feature type="region of interest" description="Disordered" evidence="8">
    <location>
        <begin position="859"/>
        <end position="899"/>
    </location>
</feature>
<reference evidence="11" key="1">
    <citation type="submission" date="2018-10" db="EMBL/GenBank/DDBJ databases">
        <title>Transcriptome assembly of Aceria tosichella (Wheat curl mite) Type 2.</title>
        <authorList>
            <person name="Scully E.D."/>
            <person name="Geib S.M."/>
            <person name="Palmer N.A."/>
            <person name="Gupta A.K."/>
            <person name="Sarath G."/>
            <person name="Tatineni S."/>
        </authorList>
    </citation>
    <scope>NUCLEOTIDE SEQUENCE</scope>
    <source>
        <strain evidence="11">LincolnNE</strain>
    </source>
</reference>
<dbReference type="GO" id="GO:0005886">
    <property type="term" value="C:plasma membrane"/>
    <property type="evidence" value="ECO:0007669"/>
    <property type="project" value="UniProtKB-SubCell"/>
</dbReference>
<keyword evidence="4 6" id="KW-0112">Calmodulin-binding</keyword>